<keyword evidence="1 2" id="KW-0193">Cuticle</keyword>
<evidence type="ECO:0000313" key="5">
    <source>
        <dbReference type="Proteomes" id="UP000001070"/>
    </source>
</evidence>
<keyword evidence="5" id="KW-1185">Reference proteome</keyword>
<feature type="chain" id="PRO_5002811755" evidence="3">
    <location>
        <begin position="24"/>
        <end position="143"/>
    </location>
</feature>
<dbReference type="OMA" id="MFRLCLL"/>
<dbReference type="PROSITE" id="PS00233">
    <property type="entry name" value="CHIT_BIND_RR_1"/>
    <property type="match status" value="1"/>
</dbReference>
<dbReference type="Proteomes" id="UP000001070">
    <property type="component" value="Unassembled WGS sequence"/>
</dbReference>
<dbReference type="InterPro" id="IPR050468">
    <property type="entry name" value="Cuticle_Struct_Prot"/>
</dbReference>
<dbReference type="PANTHER" id="PTHR10380:SF233">
    <property type="entry name" value="CUTICULAR PROTEIN 47EB-RELATED"/>
    <property type="match status" value="1"/>
</dbReference>
<evidence type="ECO:0000313" key="4">
    <source>
        <dbReference type="EMBL" id="EDW02342.1"/>
    </source>
</evidence>
<evidence type="ECO:0000256" key="1">
    <source>
        <dbReference type="ARBA" id="ARBA00022460"/>
    </source>
</evidence>
<proteinExistence type="predicted"/>
<dbReference type="Pfam" id="PF00379">
    <property type="entry name" value="Chitin_bind_4"/>
    <property type="match status" value="1"/>
</dbReference>
<accession>B4J8I3</accession>
<dbReference type="InterPro" id="IPR000618">
    <property type="entry name" value="Insect_cuticle"/>
</dbReference>
<dbReference type="OrthoDB" id="6436213at2759"/>
<sequence length="143" mass="16264">MFRLRLFWVLCWCASWISNAAEGQEEVAIIKSLAEQKNDGSYFFAYEGADGSYREEVGIVKRRSNNHVHRHDRADDQDDDDDQVELEVSGVYRYIDDNGQHVEVSYVADKNGFVPMGTHITKEITETAHNAVQALKVQAGKQL</sequence>
<evidence type="ECO:0000256" key="2">
    <source>
        <dbReference type="PROSITE-ProRule" id="PRU00497"/>
    </source>
</evidence>
<dbReference type="AlphaFoldDB" id="B4J8I3"/>
<reference evidence="4 5" key="1">
    <citation type="journal article" date="2007" name="Nature">
        <title>Evolution of genes and genomes on the Drosophila phylogeny.</title>
        <authorList>
            <consortium name="Drosophila 12 Genomes Consortium"/>
            <person name="Clark A.G."/>
            <person name="Eisen M.B."/>
            <person name="Smith D.R."/>
            <person name="Bergman C.M."/>
            <person name="Oliver B."/>
            <person name="Markow T.A."/>
            <person name="Kaufman T.C."/>
            <person name="Kellis M."/>
            <person name="Gelbart W."/>
            <person name="Iyer V.N."/>
            <person name="Pollard D.A."/>
            <person name="Sackton T.B."/>
            <person name="Larracuente A.M."/>
            <person name="Singh N.D."/>
            <person name="Abad J.P."/>
            <person name="Abt D.N."/>
            <person name="Adryan B."/>
            <person name="Aguade M."/>
            <person name="Akashi H."/>
            <person name="Anderson W.W."/>
            <person name="Aquadro C.F."/>
            <person name="Ardell D.H."/>
            <person name="Arguello R."/>
            <person name="Artieri C.G."/>
            <person name="Barbash D.A."/>
            <person name="Barker D."/>
            <person name="Barsanti P."/>
            <person name="Batterham P."/>
            <person name="Batzoglou S."/>
            <person name="Begun D."/>
            <person name="Bhutkar A."/>
            <person name="Blanco E."/>
            <person name="Bosak S.A."/>
            <person name="Bradley R.K."/>
            <person name="Brand A.D."/>
            <person name="Brent M.R."/>
            <person name="Brooks A.N."/>
            <person name="Brown R.H."/>
            <person name="Butlin R.K."/>
            <person name="Caggese C."/>
            <person name="Calvi B.R."/>
            <person name="Bernardo de Carvalho A."/>
            <person name="Caspi A."/>
            <person name="Castrezana S."/>
            <person name="Celniker S.E."/>
            <person name="Chang J.L."/>
            <person name="Chapple C."/>
            <person name="Chatterji S."/>
            <person name="Chinwalla A."/>
            <person name="Civetta A."/>
            <person name="Clifton S.W."/>
            <person name="Comeron J.M."/>
            <person name="Costello J.C."/>
            <person name="Coyne J.A."/>
            <person name="Daub J."/>
            <person name="David R.G."/>
            <person name="Delcher A.L."/>
            <person name="Delehaunty K."/>
            <person name="Do C.B."/>
            <person name="Ebling H."/>
            <person name="Edwards K."/>
            <person name="Eickbush T."/>
            <person name="Evans J.D."/>
            <person name="Filipski A."/>
            <person name="Findeiss S."/>
            <person name="Freyhult E."/>
            <person name="Fulton L."/>
            <person name="Fulton R."/>
            <person name="Garcia A.C."/>
            <person name="Gardiner A."/>
            <person name="Garfield D.A."/>
            <person name="Garvin B.E."/>
            <person name="Gibson G."/>
            <person name="Gilbert D."/>
            <person name="Gnerre S."/>
            <person name="Godfrey J."/>
            <person name="Good R."/>
            <person name="Gotea V."/>
            <person name="Gravely B."/>
            <person name="Greenberg A.J."/>
            <person name="Griffiths-Jones S."/>
            <person name="Gross S."/>
            <person name="Guigo R."/>
            <person name="Gustafson E.A."/>
            <person name="Haerty W."/>
            <person name="Hahn M.W."/>
            <person name="Halligan D.L."/>
            <person name="Halpern A.L."/>
            <person name="Halter G.M."/>
            <person name="Han M.V."/>
            <person name="Heger A."/>
            <person name="Hillier L."/>
            <person name="Hinrichs A.S."/>
            <person name="Holmes I."/>
            <person name="Hoskins R.A."/>
            <person name="Hubisz M.J."/>
            <person name="Hultmark D."/>
            <person name="Huntley M.A."/>
            <person name="Jaffe D.B."/>
            <person name="Jagadeeshan S."/>
            <person name="Jeck W.R."/>
            <person name="Johnson J."/>
            <person name="Jones C.D."/>
            <person name="Jordan W.C."/>
            <person name="Karpen G.H."/>
            <person name="Kataoka E."/>
            <person name="Keightley P.D."/>
            <person name="Kheradpour P."/>
            <person name="Kirkness E.F."/>
            <person name="Koerich L.B."/>
            <person name="Kristiansen K."/>
            <person name="Kudrna D."/>
            <person name="Kulathinal R.J."/>
            <person name="Kumar S."/>
            <person name="Kwok R."/>
            <person name="Lander E."/>
            <person name="Langley C.H."/>
            <person name="Lapoint R."/>
            <person name="Lazzaro B.P."/>
            <person name="Lee S.J."/>
            <person name="Levesque L."/>
            <person name="Li R."/>
            <person name="Lin C.F."/>
            <person name="Lin M.F."/>
            <person name="Lindblad-Toh K."/>
            <person name="Llopart A."/>
            <person name="Long M."/>
            <person name="Low L."/>
            <person name="Lozovsky E."/>
            <person name="Lu J."/>
            <person name="Luo M."/>
            <person name="Machado C.A."/>
            <person name="Makalowski W."/>
            <person name="Marzo M."/>
            <person name="Matsuda M."/>
            <person name="Matzkin L."/>
            <person name="McAllister B."/>
            <person name="McBride C.S."/>
            <person name="McKernan B."/>
            <person name="McKernan K."/>
            <person name="Mendez-Lago M."/>
            <person name="Minx P."/>
            <person name="Mollenhauer M.U."/>
            <person name="Montooth K."/>
            <person name="Mount S.M."/>
            <person name="Mu X."/>
            <person name="Myers E."/>
            <person name="Negre B."/>
            <person name="Newfeld S."/>
            <person name="Nielsen R."/>
            <person name="Noor M.A."/>
            <person name="O'Grady P."/>
            <person name="Pachter L."/>
            <person name="Papaceit M."/>
            <person name="Parisi M.J."/>
            <person name="Parisi M."/>
            <person name="Parts L."/>
            <person name="Pedersen J.S."/>
            <person name="Pesole G."/>
            <person name="Phillippy A.M."/>
            <person name="Ponting C.P."/>
            <person name="Pop M."/>
            <person name="Porcelli D."/>
            <person name="Powell J.R."/>
            <person name="Prohaska S."/>
            <person name="Pruitt K."/>
            <person name="Puig M."/>
            <person name="Quesneville H."/>
            <person name="Ram K.R."/>
            <person name="Rand D."/>
            <person name="Rasmussen M.D."/>
            <person name="Reed L.K."/>
            <person name="Reenan R."/>
            <person name="Reily A."/>
            <person name="Remington K.A."/>
            <person name="Rieger T.T."/>
            <person name="Ritchie M.G."/>
            <person name="Robin C."/>
            <person name="Rogers Y.H."/>
            <person name="Rohde C."/>
            <person name="Rozas J."/>
            <person name="Rubenfield M.J."/>
            <person name="Ruiz A."/>
            <person name="Russo S."/>
            <person name="Salzberg S.L."/>
            <person name="Sanchez-Gracia A."/>
            <person name="Saranga D.J."/>
            <person name="Sato H."/>
            <person name="Schaeffer S.W."/>
            <person name="Schatz M.C."/>
            <person name="Schlenke T."/>
            <person name="Schwartz R."/>
            <person name="Segarra C."/>
            <person name="Singh R.S."/>
            <person name="Sirot L."/>
            <person name="Sirota M."/>
            <person name="Sisneros N.B."/>
            <person name="Smith C.D."/>
            <person name="Smith T.F."/>
            <person name="Spieth J."/>
            <person name="Stage D.E."/>
            <person name="Stark A."/>
            <person name="Stephan W."/>
            <person name="Strausberg R.L."/>
            <person name="Strempel S."/>
            <person name="Sturgill D."/>
            <person name="Sutton G."/>
            <person name="Sutton G.G."/>
            <person name="Tao W."/>
            <person name="Teichmann S."/>
            <person name="Tobari Y.N."/>
            <person name="Tomimura Y."/>
            <person name="Tsolas J.M."/>
            <person name="Valente V.L."/>
            <person name="Venter E."/>
            <person name="Venter J.C."/>
            <person name="Vicario S."/>
            <person name="Vieira F.G."/>
            <person name="Vilella A.J."/>
            <person name="Villasante A."/>
            <person name="Walenz B."/>
            <person name="Wang J."/>
            <person name="Wasserman M."/>
            <person name="Watts T."/>
            <person name="Wilson D."/>
            <person name="Wilson R.K."/>
            <person name="Wing R.A."/>
            <person name="Wolfner M.F."/>
            <person name="Wong A."/>
            <person name="Wong G.K."/>
            <person name="Wu C.I."/>
            <person name="Wu G."/>
            <person name="Yamamoto D."/>
            <person name="Yang H.P."/>
            <person name="Yang S.P."/>
            <person name="Yorke J.A."/>
            <person name="Yoshida K."/>
            <person name="Zdobnov E."/>
            <person name="Zhang P."/>
            <person name="Zhang Y."/>
            <person name="Zimin A.V."/>
            <person name="Baldwin J."/>
            <person name="Abdouelleil A."/>
            <person name="Abdulkadir J."/>
            <person name="Abebe A."/>
            <person name="Abera B."/>
            <person name="Abreu J."/>
            <person name="Acer S.C."/>
            <person name="Aftuck L."/>
            <person name="Alexander A."/>
            <person name="An P."/>
            <person name="Anderson E."/>
            <person name="Anderson S."/>
            <person name="Arachi H."/>
            <person name="Azer M."/>
            <person name="Bachantsang P."/>
            <person name="Barry A."/>
            <person name="Bayul T."/>
            <person name="Berlin A."/>
            <person name="Bessette D."/>
            <person name="Bloom T."/>
            <person name="Blye J."/>
            <person name="Boguslavskiy L."/>
            <person name="Bonnet C."/>
            <person name="Boukhgalter B."/>
            <person name="Bourzgui I."/>
            <person name="Brown A."/>
            <person name="Cahill P."/>
            <person name="Channer S."/>
            <person name="Cheshatsang Y."/>
            <person name="Chuda L."/>
            <person name="Citroen M."/>
            <person name="Collymore A."/>
            <person name="Cooke P."/>
            <person name="Costello M."/>
            <person name="D'Aco K."/>
            <person name="Daza R."/>
            <person name="De Haan G."/>
            <person name="DeGray S."/>
            <person name="DeMaso C."/>
            <person name="Dhargay N."/>
            <person name="Dooley K."/>
            <person name="Dooley E."/>
            <person name="Doricent M."/>
            <person name="Dorje P."/>
            <person name="Dorjee K."/>
            <person name="Dupes A."/>
            <person name="Elong R."/>
            <person name="Falk J."/>
            <person name="Farina A."/>
            <person name="Faro S."/>
            <person name="Ferguson D."/>
            <person name="Fisher S."/>
            <person name="Foley C.D."/>
            <person name="Franke A."/>
            <person name="Friedrich D."/>
            <person name="Gadbois L."/>
            <person name="Gearin G."/>
            <person name="Gearin C.R."/>
            <person name="Giannoukos G."/>
            <person name="Goode T."/>
            <person name="Graham J."/>
            <person name="Grandbois E."/>
            <person name="Grewal S."/>
            <person name="Gyaltsen K."/>
            <person name="Hafez N."/>
            <person name="Hagos B."/>
            <person name="Hall J."/>
            <person name="Henson C."/>
            <person name="Hollinger A."/>
            <person name="Honan T."/>
            <person name="Huard M.D."/>
            <person name="Hughes L."/>
            <person name="Hurhula B."/>
            <person name="Husby M.E."/>
            <person name="Kamat A."/>
            <person name="Kanga B."/>
            <person name="Kashin S."/>
            <person name="Khazanovich D."/>
            <person name="Kisner P."/>
            <person name="Lance K."/>
            <person name="Lara M."/>
            <person name="Lee W."/>
            <person name="Lennon N."/>
            <person name="Letendre F."/>
            <person name="LeVine R."/>
            <person name="Lipovsky A."/>
            <person name="Liu X."/>
            <person name="Liu J."/>
            <person name="Liu S."/>
            <person name="Lokyitsang T."/>
            <person name="Lokyitsang Y."/>
            <person name="Lubonja R."/>
            <person name="Lui A."/>
            <person name="MacDonald P."/>
            <person name="Magnisalis V."/>
            <person name="Maru K."/>
            <person name="Matthews C."/>
            <person name="McCusker W."/>
            <person name="McDonough S."/>
            <person name="Mehta T."/>
            <person name="Meldrim J."/>
            <person name="Meneus L."/>
            <person name="Mihai O."/>
            <person name="Mihalev A."/>
            <person name="Mihova T."/>
            <person name="Mittelman R."/>
            <person name="Mlenga V."/>
            <person name="Montmayeur A."/>
            <person name="Mulrain L."/>
            <person name="Navidi A."/>
            <person name="Naylor J."/>
            <person name="Negash T."/>
            <person name="Nguyen T."/>
            <person name="Nguyen N."/>
            <person name="Nicol R."/>
            <person name="Norbu C."/>
            <person name="Norbu N."/>
            <person name="Novod N."/>
            <person name="O'Neill B."/>
            <person name="Osman S."/>
            <person name="Markiewicz E."/>
            <person name="Oyono O.L."/>
            <person name="Patti C."/>
            <person name="Phunkhang P."/>
            <person name="Pierre F."/>
            <person name="Priest M."/>
            <person name="Raghuraman S."/>
            <person name="Rege F."/>
            <person name="Reyes R."/>
            <person name="Rise C."/>
            <person name="Rogov P."/>
            <person name="Ross K."/>
            <person name="Ryan E."/>
            <person name="Settipalli S."/>
            <person name="Shea T."/>
            <person name="Sherpa N."/>
            <person name="Shi L."/>
            <person name="Shih D."/>
            <person name="Sparrow T."/>
            <person name="Spaulding J."/>
            <person name="Stalker J."/>
            <person name="Stange-Thomann N."/>
            <person name="Stavropoulos S."/>
            <person name="Stone C."/>
            <person name="Strader C."/>
            <person name="Tesfaye S."/>
            <person name="Thomson T."/>
            <person name="Thoulutsang Y."/>
            <person name="Thoulutsang D."/>
            <person name="Topham K."/>
            <person name="Topping I."/>
            <person name="Tsamla T."/>
            <person name="Vassiliev H."/>
            <person name="Vo A."/>
            <person name="Wangchuk T."/>
            <person name="Wangdi T."/>
            <person name="Weiand M."/>
            <person name="Wilkinson J."/>
            <person name="Wilson A."/>
            <person name="Yadav S."/>
            <person name="Young G."/>
            <person name="Yu Q."/>
            <person name="Zembek L."/>
            <person name="Zhong D."/>
            <person name="Zimmer A."/>
            <person name="Zwirko Z."/>
            <person name="Jaffe D.B."/>
            <person name="Alvarez P."/>
            <person name="Brockman W."/>
            <person name="Butler J."/>
            <person name="Chin C."/>
            <person name="Gnerre S."/>
            <person name="Grabherr M."/>
            <person name="Kleber M."/>
            <person name="Mauceli E."/>
            <person name="MacCallum I."/>
        </authorList>
    </citation>
    <scope>NUCLEOTIDE SEQUENCE [LARGE SCALE GENOMIC DNA]</scope>
    <source>
        <strain evidence="5">Tucson 15287-2541.00</strain>
    </source>
</reference>
<dbReference type="GO" id="GO:0008010">
    <property type="term" value="F:structural constituent of chitin-based larval cuticle"/>
    <property type="evidence" value="ECO:0007669"/>
    <property type="project" value="TreeGrafter"/>
</dbReference>
<gene>
    <name evidence="4" type="primary">Dgri\GH21941</name>
    <name evidence="4" type="ORF">Dgri_GH21941</name>
</gene>
<dbReference type="InterPro" id="IPR031311">
    <property type="entry name" value="CHIT_BIND_RR_consensus"/>
</dbReference>
<dbReference type="InParanoid" id="B4J8I3"/>
<dbReference type="eggNOG" id="ENOG502TABY">
    <property type="taxonomic scope" value="Eukaryota"/>
</dbReference>
<name>B4J8I3_DROGR</name>
<keyword evidence="3" id="KW-0732">Signal</keyword>
<organism evidence="5">
    <name type="scientific">Drosophila grimshawi</name>
    <name type="common">Hawaiian fruit fly</name>
    <name type="synonym">Idiomyia grimshawi</name>
    <dbReference type="NCBI Taxonomy" id="7222"/>
    <lineage>
        <taxon>Eukaryota</taxon>
        <taxon>Metazoa</taxon>
        <taxon>Ecdysozoa</taxon>
        <taxon>Arthropoda</taxon>
        <taxon>Hexapoda</taxon>
        <taxon>Insecta</taxon>
        <taxon>Pterygota</taxon>
        <taxon>Neoptera</taxon>
        <taxon>Endopterygota</taxon>
        <taxon>Diptera</taxon>
        <taxon>Brachycera</taxon>
        <taxon>Muscomorpha</taxon>
        <taxon>Ephydroidea</taxon>
        <taxon>Drosophilidae</taxon>
        <taxon>Drosophila</taxon>
        <taxon>Hawaiian Drosophila</taxon>
    </lineage>
</organism>
<dbReference type="KEGG" id="dgr:6559290"/>
<dbReference type="GO" id="GO:0062129">
    <property type="term" value="C:chitin-based extracellular matrix"/>
    <property type="evidence" value="ECO:0007669"/>
    <property type="project" value="TreeGrafter"/>
</dbReference>
<dbReference type="PhylomeDB" id="B4J8I3"/>
<dbReference type="PROSITE" id="PS51155">
    <property type="entry name" value="CHIT_BIND_RR_2"/>
    <property type="match status" value="1"/>
</dbReference>
<dbReference type="STRING" id="7222.B4J8I3"/>
<dbReference type="FunCoup" id="B4J8I3">
    <property type="interactions" value="11"/>
</dbReference>
<dbReference type="HOGENOM" id="CLU_065450_6_0_1"/>
<feature type="signal peptide" evidence="3">
    <location>
        <begin position="1"/>
        <end position="23"/>
    </location>
</feature>
<dbReference type="EMBL" id="CH916367">
    <property type="protein sequence ID" value="EDW02342.1"/>
    <property type="molecule type" value="Genomic_DNA"/>
</dbReference>
<protein>
    <submittedName>
        <fullName evidence="4">GH21941</fullName>
    </submittedName>
</protein>
<dbReference type="PANTHER" id="PTHR10380">
    <property type="entry name" value="CUTICLE PROTEIN"/>
    <property type="match status" value="1"/>
</dbReference>
<evidence type="ECO:0000256" key="3">
    <source>
        <dbReference type="SAM" id="SignalP"/>
    </source>
</evidence>